<evidence type="ECO:0000256" key="3">
    <source>
        <dbReference type="ARBA" id="ARBA00022617"/>
    </source>
</evidence>
<dbReference type="InterPro" id="IPR001128">
    <property type="entry name" value="Cyt_P450"/>
</dbReference>
<dbReference type="GO" id="GO:0016705">
    <property type="term" value="F:oxidoreductase activity, acting on paired donors, with incorporation or reduction of molecular oxygen"/>
    <property type="evidence" value="ECO:0007669"/>
    <property type="project" value="InterPro"/>
</dbReference>
<dbReference type="InterPro" id="IPR047146">
    <property type="entry name" value="Cyt_P450_E_CYP52_fungi"/>
</dbReference>
<dbReference type="Proteomes" id="UP001215598">
    <property type="component" value="Unassembled WGS sequence"/>
</dbReference>
<dbReference type="GO" id="GO:0005506">
    <property type="term" value="F:iron ion binding"/>
    <property type="evidence" value="ECO:0007669"/>
    <property type="project" value="InterPro"/>
</dbReference>
<comment type="similarity">
    <text evidence="2">Belongs to the cytochrome P450 family.</text>
</comment>
<dbReference type="SUPFAM" id="SSF48264">
    <property type="entry name" value="Cytochrome P450"/>
    <property type="match status" value="1"/>
</dbReference>
<keyword evidence="7" id="KW-0503">Monooxygenase</keyword>
<organism evidence="8 9">
    <name type="scientific">Mycena metata</name>
    <dbReference type="NCBI Taxonomy" id="1033252"/>
    <lineage>
        <taxon>Eukaryota</taxon>
        <taxon>Fungi</taxon>
        <taxon>Dikarya</taxon>
        <taxon>Basidiomycota</taxon>
        <taxon>Agaricomycotina</taxon>
        <taxon>Agaricomycetes</taxon>
        <taxon>Agaricomycetidae</taxon>
        <taxon>Agaricales</taxon>
        <taxon>Marasmiineae</taxon>
        <taxon>Mycenaceae</taxon>
        <taxon>Mycena</taxon>
    </lineage>
</organism>
<dbReference type="PANTHER" id="PTHR24287">
    <property type="entry name" value="P450, PUTATIVE (EUROFUNG)-RELATED"/>
    <property type="match status" value="1"/>
</dbReference>
<evidence type="ECO:0000256" key="1">
    <source>
        <dbReference type="ARBA" id="ARBA00001971"/>
    </source>
</evidence>
<evidence type="ECO:0000313" key="8">
    <source>
        <dbReference type="EMBL" id="KAJ7776287.1"/>
    </source>
</evidence>
<keyword evidence="3" id="KW-0349">Heme</keyword>
<proteinExistence type="inferred from homology"/>
<evidence type="ECO:0000256" key="2">
    <source>
        <dbReference type="ARBA" id="ARBA00010617"/>
    </source>
</evidence>
<comment type="cofactor">
    <cofactor evidence="1">
        <name>heme</name>
        <dbReference type="ChEBI" id="CHEBI:30413"/>
    </cofactor>
</comment>
<dbReference type="AlphaFoldDB" id="A0AAD7K1B6"/>
<evidence type="ECO:0000313" key="9">
    <source>
        <dbReference type="Proteomes" id="UP001215598"/>
    </source>
</evidence>
<sequence length="141" mass="15514">VFALLELARAQGFQEELRRELHTAMDHGTSAIAYDSMSLLNALIKETLRMYPAEALAPRIALQDTALPTGGVKTLAGDQVFYIPVRKGQLVTLGIASYQQFAIASLWGPDAQEFKPSRWLQEVHRTGEAVGPYANLFVPSL</sequence>
<dbReference type="InterPro" id="IPR036396">
    <property type="entry name" value="Cyt_P450_sf"/>
</dbReference>
<reference evidence="8" key="1">
    <citation type="submission" date="2023-03" db="EMBL/GenBank/DDBJ databases">
        <title>Massive genome expansion in bonnet fungi (Mycena s.s.) driven by repeated elements and novel gene families across ecological guilds.</title>
        <authorList>
            <consortium name="Lawrence Berkeley National Laboratory"/>
            <person name="Harder C.B."/>
            <person name="Miyauchi S."/>
            <person name="Viragh M."/>
            <person name="Kuo A."/>
            <person name="Thoen E."/>
            <person name="Andreopoulos B."/>
            <person name="Lu D."/>
            <person name="Skrede I."/>
            <person name="Drula E."/>
            <person name="Henrissat B."/>
            <person name="Morin E."/>
            <person name="Kohler A."/>
            <person name="Barry K."/>
            <person name="LaButti K."/>
            <person name="Morin E."/>
            <person name="Salamov A."/>
            <person name="Lipzen A."/>
            <person name="Mereny Z."/>
            <person name="Hegedus B."/>
            <person name="Baldrian P."/>
            <person name="Stursova M."/>
            <person name="Weitz H."/>
            <person name="Taylor A."/>
            <person name="Grigoriev I.V."/>
            <person name="Nagy L.G."/>
            <person name="Martin F."/>
            <person name="Kauserud H."/>
        </authorList>
    </citation>
    <scope>NUCLEOTIDE SEQUENCE</scope>
    <source>
        <strain evidence="8">CBHHK182m</strain>
    </source>
</reference>
<dbReference type="PANTHER" id="PTHR24287:SF1">
    <property type="entry name" value="P450, PUTATIVE (EUROFUNG)-RELATED"/>
    <property type="match status" value="1"/>
</dbReference>
<gene>
    <name evidence="8" type="ORF">B0H16DRAFT_1302379</name>
</gene>
<evidence type="ECO:0000256" key="4">
    <source>
        <dbReference type="ARBA" id="ARBA00022723"/>
    </source>
</evidence>
<dbReference type="Gene3D" id="1.10.630.10">
    <property type="entry name" value="Cytochrome P450"/>
    <property type="match status" value="1"/>
</dbReference>
<dbReference type="EMBL" id="JARKIB010000009">
    <property type="protein sequence ID" value="KAJ7776287.1"/>
    <property type="molecule type" value="Genomic_DNA"/>
</dbReference>
<keyword evidence="9" id="KW-1185">Reference proteome</keyword>
<evidence type="ECO:0000256" key="5">
    <source>
        <dbReference type="ARBA" id="ARBA00023002"/>
    </source>
</evidence>
<dbReference type="GO" id="GO:0004497">
    <property type="term" value="F:monooxygenase activity"/>
    <property type="evidence" value="ECO:0007669"/>
    <property type="project" value="UniProtKB-KW"/>
</dbReference>
<dbReference type="Pfam" id="PF00067">
    <property type="entry name" value="p450"/>
    <property type="match status" value="1"/>
</dbReference>
<name>A0AAD7K1B6_9AGAR</name>
<keyword evidence="4" id="KW-0479">Metal-binding</keyword>
<comment type="caution">
    <text evidence="8">The sequence shown here is derived from an EMBL/GenBank/DDBJ whole genome shotgun (WGS) entry which is preliminary data.</text>
</comment>
<protein>
    <submittedName>
        <fullName evidence="8">Cytochrome P450</fullName>
    </submittedName>
</protein>
<keyword evidence="5" id="KW-0560">Oxidoreductase</keyword>
<keyword evidence="6" id="KW-0408">Iron</keyword>
<feature type="non-terminal residue" evidence="8">
    <location>
        <position position="141"/>
    </location>
</feature>
<dbReference type="GO" id="GO:0020037">
    <property type="term" value="F:heme binding"/>
    <property type="evidence" value="ECO:0007669"/>
    <property type="project" value="InterPro"/>
</dbReference>
<evidence type="ECO:0000256" key="7">
    <source>
        <dbReference type="ARBA" id="ARBA00023033"/>
    </source>
</evidence>
<evidence type="ECO:0000256" key="6">
    <source>
        <dbReference type="ARBA" id="ARBA00023004"/>
    </source>
</evidence>
<accession>A0AAD7K1B6</accession>